<dbReference type="EMBL" id="VFQX01000043">
    <property type="protein sequence ID" value="KAF0975738.1"/>
    <property type="molecule type" value="Genomic_DNA"/>
</dbReference>
<dbReference type="GO" id="GO:0005737">
    <property type="term" value="C:cytoplasm"/>
    <property type="evidence" value="ECO:0007669"/>
    <property type="project" value="TreeGrafter"/>
</dbReference>
<dbReference type="InterPro" id="IPR000719">
    <property type="entry name" value="Prot_kinase_dom"/>
</dbReference>
<dbReference type="Gene3D" id="3.30.200.20">
    <property type="entry name" value="Phosphorylase Kinase, domain 1"/>
    <property type="match status" value="1"/>
</dbReference>
<dbReference type="InterPro" id="IPR000203">
    <property type="entry name" value="GPS"/>
</dbReference>
<keyword evidence="12" id="KW-1185">Reference proteome</keyword>
<dbReference type="OrthoDB" id="310217at2759"/>
<dbReference type="VEuPathDB" id="AmoebaDB:FDP41_005065"/>
<dbReference type="PROSITE" id="PS50011">
    <property type="entry name" value="PROTEIN_KINASE_DOM"/>
    <property type="match status" value="1"/>
</dbReference>
<accession>A0A6A5BNK3</accession>
<comment type="subcellular location">
    <subcellularLocation>
        <location evidence="1">Membrane</location>
    </subcellularLocation>
</comment>
<protein>
    <recommendedName>
        <fullName evidence="10">Protein kinase domain-containing protein</fullName>
    </recommendedName>
</protein>
<sequence length="1372" mass="152893">MSERNFHPTRDRYHFDRSNSRSSSLSSSFSKYLISYDNSFKTHFLFCCCLFFLYFSSLHRVNAQTYKLEISHRTVVAGSQEVLLTLNPTYPFTISYTSVVFNCVSDVCSSTPVIGDPKNSKTFVSLPTSWILYAAVVEKPQTFEFKATVTRGGMQNVTNSVFLTAIPKVLNLQSTNLWSPGDVMRCDGANCYYESFLDVNPKPIGKNAVGEVSIRYLMDGVPVPDWDGKQFIKISPRFLFANTIANNNGNVKNLTALVLSPNLQNSTFTTLITGTVDLYGFYFIKGGNRTHSMDKDLLISIGSSNLKDYPLSLLTSVTWTCSFSGNSCPFSSFLTSGFNNQIKASDFLAFNKTGQYSFTAQLTSIYGEQATLKAMIEISSTSLPNLYAEPIDPFISCFGSSPPTFSVRVFVDSIATPMTINRQVAQYSNFASSTVVKNTQQGTIFNITISAYSCLKIQYAEMYTITMPNGATMNIYLTTSIVKFDIPNKVDYSSSSQKFSVYETNSWSQWDTYSQNIFNQDLQPVEIVNDDSTFPSTLIVTKRNVYYTKTPYFTGNRKFIFSHKYGGKAIATYYMNSYSGPTALTILGCNNLVSYANSALDYISNQIAALPLTSVKRITEMDTLLRIFLYCPYGSTLSDNQASLYYLRQSAMSVAGIMLTEVEKAKNVMFDMDDYLAKLLKSFTQNLLTFTSVTGVYNDVMKNGDWKTSLIGNIQLVTTSGLSIPFFNSRTSSFLVDVAMDGSNQDMKQYASNIVHAVEVLHALYESSNSSIILKGFKMFTKYLYSLKEVKSLITVLEANPVDVSINFPKSGIVDNGFYGDYRLAVSTITVSQPQNETKIANTFVIPMVVTAHFTRLEDNSILSVTNLTENIKILFDTFQPPRQDFDSYMNGDLQILCVYYDNQNWSSNGVSTFVQSSSDGSLTIVCETSHLSSFAVIYQEVSKGGPMEGLSGGAIAGIVIASLILFACLVTLIVTIVLLVGYYVIYPRVVLKKRKLLLSSNTTNSTSKEEKKVVQTITSKLSEKTGNILHSKSPSTVLSETLNSSSPFPLNIDTDSKTNYTSSLFISEYSSVRTDHAPSPSNSIITSSTIDIVSKKYEIIEKIGAGAFGAVFKARYLLYSGKAGESEFVAIKRVNLTGLSELNEKFQEAVNMFKNKHENIVTLQDAIVDQNTMSLFLAMKYYSFGDLEMKVKAKQRLSEKMLKQIIYQVCKGLNYIQVESGMIHRDVKPSNIFIDSIDEKEQTIRVVLSDFGLAKESDMMSSFSFAGTPYFMSPQLLIGSKYSFNTDIFSLGCSIFIMITFDSSQSLAQLYLRNQSNLSVVHSFIIESIEKAAPSQYSKEFVDLLLAMLEFDADKRPNAKDILDMSFFNDQ</sequence>
<evidence type="ECO:0000256" key="9">
    <source>
        <dbReference type="SAM" id="Phobius"/>
    </source>
</evidence>
<evidence type="ECO:0000256" key="5">
    <source>
        <dbReference type="ARBA" id="ARBA00022989"/>
    </source>
</evidence>
<dbReference type="Proteomes" id="UP000444721">
    <property type="component" value="Unassembled WGS sequence"/>
</dbReference>
<evidence type="ECO:0000256" key="4">
    <source>
        <dbReference type="ARBA" id="ARBA00022840"/>
    </source>
</evidence>
<feature type="domain" description="Protein kinase" evidence="10">
    <location>
        <begin position="1098"/>
        <end position="1369"/>
    </location>
</feature>
<dbReference type="PROSITE" id="PS00107">
    <property type="entry name" value="PROTEIN_KINASE_ATP"/>
    <property type="match status" value="1"/>
</dbReference>
<evidence type="ECO:0000256" key="3">
    <source>
        <dbReference type="ARBA" id="ARBA00022741"/>
    </source>
</evidence>
<evidence type="ECO:0000313" key="11">
    <source>
        <dbReference type="EMBL" id="KAF0975738.1"/>
    </source>
</evidence>
<keyword evidence="2 9" id="KW-0812">Transmembrane</keyword>
<dbReference type="SMART" id="SM00220">
    <property type="entry name" value="S_TKc"/>
    <property type="match status" value="1"/>
</dbReference>
<feature type="region of interest" description="Disordered" evidence="8">
    <location>
        <begin position="1"/>
        <end position="25"/>
    </location>
</feature>
<dbReference type="VEuPathDB" id="AmoebaDB:NfTy_051360"/>
<gene>
    <name evidence="11" type="ORF">FDP41_005065</name>
</gene>
<dbReference type="InterPro" id="IPR017441">
    <property type="entry name" value="Protein_kinase_ATP_BS"/>
</dbReference>
<comment type="caution">
    <text evidence="11">The sequence shown here is derived from an EMBL/GenBank/DDBJ whole genome shotgun (WGS) entry which is preliminary data.</text>
</comment>
<evidence type="ECO:0000313" key="12">
    <source>
        <dbReference type="Proteomes" id="UP000444721"/>
    </source>
</evidence>
<dbReference type="Pfam" id="PF00069">
    <property type="entry name" value="Pkinase"/>
    <property type="match status" value="1"/>
</dbReference>
<dbReference type="InterPro" id="IPR046338">
    <property type="entry name" value="GAIN_dom_sf"/>
</dbReference>
<dbReference type="VEuPathDB" id="AmoebaDB:NF0055790"/>
<evidence type="ECO:0000259" key="10">
    <source>
        <dbReference type="PROSITE" id="PS50011"/>
    </source>
</evidence>
<dbReference type="GO" id="GO:0016020">
    <property type="term" value="C:membrane"/>
    <property type="evidence" value="ECO:0007669"/>
    <property type="project" value="UniProtKB-SubCell"/>
</dbReference>
<reference evidence="11 12" key="1">
    <citation type="journal article" date="2019" name="Sci. Rep.">
        <title>Nanopore sequencing improves the draft genome of the human pathogenic amoeba Naegleria fowleri.</title>
        <authorList>
            <person name="Liechti N."/>
            <person name="Schurch N."/>
            <person name="Bruggmann R."/>
            <person name="Wittwer M."/>
        </authorList>
    </citation>
    <scope>NUCLEOTIDE SEQUENCE [LARGE SCALE GENOMIC DNA]</scope>
    <source>
        <strain evidence="11 12">ATCC 30894</strain>
    </source>
</reference>
<dbReference type="GeneID" id="68112283"/>
<evidence type="ECO:0000256" key="1">
    <source>
        <dbReference type="ARBA" id="ARBA00004370"/>
    </source>
</evidence>
<keyword evidence="3 7" id="KW-0547">Nucleotide-binding</keyword>
<dbReference type="GO" id="GO:0005524">
    <property type="term" value="F:ATP binding"/>
    <property type="evidence" value="ECO:0007669"/>
    <property type="project" value="UniProtKB-UniRule"/>
</dbReference>
<dbReference type="PROSITE" id="PS00108">
    <property type="entry name" value="PROTEIN_KINASE_ST"/>
    <property type="match status" value="1"/>
</dbReference>
<dbReference type="Pfam" id="PF01825">
    <property type="entry name" value="GPS"/>
    <property type="match status" value="1"/>
</dbReference>
<feature type="binding site" evidence="7">
    <location>
        <position position="1133"/>
    </location>
    <ligand>
        <name>ATP</name>
        <dbReference type="ChEBI" id="CHEBI:30616"/>
    </ligand>
</feature>
<evidence type="ECO:0000256" key="8">
    <source>
        <dbReference type="SAM" id="MobiDB-lite"/>
    </source>
</evidence>
<keyword evidence="5 9" id="KW-1133">Transmembrane helix</keyword>
<feature type="compositionally biased region" description="Basic and acidic residues" evidence="8">
    <location>
        <begin position="1"/>
        <end position="19"/>
    </location>
</feature>
<dbReference type="InterPro" id="IPR008271">
    <property type="entry name" value="Ser/Thr_kinase_AS"/>
</dbReference>
<dbReference type="VEuPathDB" id="AmoebaDB:NF0055800"/>
<feature type="transmembrane region" description="Helical" evidence="9">
    <location>
        <begin position="956"/>
        <end position="986"/>
    </location>
</feature>
<dbReference type="Gene3D" id="1.10.510.10">
    <property type="entry name" value="Transferase(Phosphotransferase) domain 1"/>
    <property type="match status" value="1"/>
</dbReference>
<dbReference type="VEuPathDB" id="AmoebaDB:NF0055810"/>
<keyword evidence="6 9" id="KW-0472">Membrane</keyword>
<dbReference type="InterPro" id="IPR053235">
    <property type="entry name" value="Ser_Thr_kinase"/>
</dbReference>
<name>A0A6A5BNK3_NAEFO</name>
<dbReference type="PANTHER" id="PTHR24361">
    <property type="entry name" value="MITOGEN-ACTIVATED KINASE KINASE KINASE"/>
    <property type="match status" value="1"/>
</dbReference>
<dbReference type="RefSeq" id="XP_044560451.1">
    <property type="nucleotide sequence ID" value="XM_044708549.1"/>
</dbReference>
<evidence type="ECO:0000256" key="2">
    <source>
        <dbReference type="ARBA" id="ARBA00022692"/>
    </source>
</evidence>
<dbReference type="SUPFAM" id="SSF56112">
    <property type="entry name" value="Protein kinase-like (PK-like)"/>
    <property type="match status" value="1"/>
</dbReference>
<dbReference type="InterPro" id="IPR011009">
    <property type="entry name" value="Kinase-like_dom_sf"/>
</dbReference>
<organism evidence="11 12">
    <name type="scientific">Naegleria fowleri</name>
    <name type="common">Brain eating amoeba</name>
    <dbReference type="NCBI Taxonomy" id="5763"/>
    <lineage>
        <taxon>Eukaryota</taxon>
        <taxon>Discoba</taxon>
        <taxon>Heterolobosea</taxon>
        <taxon>Tetramitia</taxon>
        <taxon>Eutetramitia</taxon>
        <taxon>Vahlkampfiidae</taxon>
        <taxon>Naegleria</taxon>
    </lineage>
</organism>
<dbReference type="Gene3D" id="2.60.220.50">
    <property type="match status" value="1"/>
</dbReference>
<evidence type="ECO:0000256" key="6">
    <source>
        <dbReference type="ARBA" id="ARBA00023136"/>
    </source>
</evidence>
<dbReference type="GO" id="GO:0004674">
    <property type="term" value="F:protein serine/threonine kinase activity"/>
    <property type="evidence" value="ECO:0007669"/>
    <property type="project" value="TreeGrafter"/>
</dbReference>
<keyword evidence="4 7" id="KW-0067">ATP-binding</keyword>
<proteinExistence type="predicted"/>
<evidence type="ECO:0000256" key="7">
    <source>
        <dbReference type="PROSITE-ProRule" id="PRU10141"/>
    </source>
</evidence>